<gene>
    <name evidence="2" type="ORF">H8N03_11580</name>
</gene>
<evidence type="ECO:0000256" key="1">
    <source>
        <dbReference type="SAM" id="MobiDB-lite"/>
    </source>
</evidence>
<proteinExistence type="predicted"/>
<sequence>MGKRTTGSGPAKPGRKDKATPPSPLERHSGEGSASALETLQKLEKRRVASRPADPHRDDDKLS</sequence>
<dbReference type="EMBL" id="JACORT010000004">
    <property type="protein sequence ID" value="MBC5783587.1"/>
    <property type="molecule type" value="Genomic_DNA"/>
</dbReference>
<name>A0A923MPS6_9BURK</name>
<reference evidence="2" key="1">
    <citation type="submission" date="2020-08" db="EMBL/GenBank/DDBJ databases">
        <title>Ramlibacter sp. USB13 16S ribosomal RNA gene genome sequencing and assembly.</title>
        <authorList>
            <person name="Kang M."/>
        </authorList>
    </citation>
    <scope>NUCLEOTIDE SEQUENCE</scope>
    <source>
        <strain evidence="2">USB13</strain>
    </source>
</reference>
<protein>
    <submittedName>
        <fullName evidence="2">Uncharacterized protein</fullName>
    </submittedName>
</protein>
<accession>A0A923MPS6</accession>
<evidence type="ECO:0000313" key="3">
    <source>
        <dbReference type="Proteomes" id="UP000608513"/>
    </source>
</evidence>
<feature type="compositionally biased region" description="Basic and acidic residues" evidence="1">
    <location>
        <begin position="41"/>
        <end position="63"/>
    </location>
</feature>
<evidence type="ECO:0000313" key="2">
    <source>
        <dbReference type="EMBL" id="MBC5783587.1"/>
    </source>
</evidence>
<feature type="region of interest" description="Disordered" evidence="1">
    <location>
        <begin position="1"/>
        <end position="63"/>
    </location>
</feature>
<dbReference type="AlphaFoldDB" id="A0A923MPS6"/>
<feature type="compositionally biased region" description="Basic and acidic residues" evidence="1">
    <location>
        <begin position="14"/>
        <end position="30"/>
    </location>
</feature>
<comment type="caution">
    <text evidence="2">The sequence shown here is derived from an EMBL/GenBank/DDBJ whole genome shotgun (WGS) entry which is preliminary data.</text>
</comment>
<dbReference type="Proteomes" id="UP000608513">
    <property type="component" value="Unassembled WGS sequence"/>
</dbReference>
<keyword evidence="3" id="KW-1185">Reference proteome</keyword>
<organism evidence="2 3">
    <name type="scientific">Ramlibacter cellulosilyticus</name>
    <dbReference type="NCBI Taxonomy" id="2764187"/>
    <lineage>
        <taxon>Bacteria</taxon>
        <taxon>Pseudomonadati</taxon>
        <taxon>Pseudomonadota</taxon>
        <taxon>Betaproteobacteria</taxon>
        <taxon>Burkholderiales</taxon>
        <taxon>Comamonadaceae</taxon>
        <taxon>Ramlibacter</taxon>
    </lineage>
</organism>
<dbReference type="RefSeq" id="WP_187076337.1">
    <property type="nucleotide sequence ID" value="NZ_JACORT010000004.1"/>
</dbReference>